<dbReference type="EMBL" id="GIFC01001988">
    <property type="protein sequence ID" value="MXU84071.1"/>
    <property type="molecule type" value="Transcribed_RNA"/>
</dbReference>
<dbReference type="AlphaFoldDB" id="A0A6B0U174"/>
<proteinExistence type="predicted"/>
<name>A0A6B0U174_IXORI</name>
<evidence type="ECO:0000313" key="1">
    <source>
        <dbReference type="EMBL" id="MXU84071.1"/>
    </source>
</evidence>
<protein>
    <submittedName>
        <fullName evidence="1">Putative transposon ty3-i gag-pol polyprotein</fullName>
    </submittedName>
</protein>
<reference evidence="1" key="1">
    <citation type="submission" date="2019-12" db="EMBL/GenBank/DDBJ databases">
        <title>An insight into the sialome of adult female Ixodes ricinus ticks feeding for 6 days.</title>
        <authorList>
            <person name="Perner J."/>
            <person name="Ribeiro J.M.C."/>
        </authorList>
    </citation>
    <scope>NUCLEOTIDE SEQUENCE</scope>
    <source>
        <strain evidence="1">Semi-engorged</strain>
        <tissue evidence="1">Salivary glands</tissue>
    </source>
</reference>
<accession>A0A6B0U174</accession>
<organism evidence="1">
    <name type="scientific">Ixodes ricinus</name>
    <name type="common">Common tick</name>
    <name type="synonym">Acarus ricinus</name>
    <dbReference type="NCBI Taxonomy" id="34613"/>
    <lineage>
        <taxon>Eukaryota</taxon>
        <taxon>Metazoa</taxon>
        <taxon>Ecdysozoa</taxon>
        <taxon>Arthropoda</taxon>
        <taxon>Chelicerata</taxon>
        <taxon>Arachnida</taxon>
        <taxon>Acari</taxon>
        <taxon>Parasitiformes</taxon>
        <taxon>Ixodida</taxon>
        <taxon>Ixodoidea</taxon>
        <taxon>Ixodidae</taxon>
        <taxon>Ixodinae</taxon>
        <taxon>Ixodes</taxon>
    </lineage>
</organism>
<sequence length="79" mass="8381">MSFLCSCLPASLACYPRGLGQTSTPVEAGPACIEDDDDGCFLGALDVSDMAALQRDDPQLRALIKHLEGQARAVPRAFL</sequence>